<feature type="compositionally biased region" description="Basic and acidic residues" evidence="1">
    <location>
        <begin position="48"/>
        <end position="63"/>
    </location>
</feature>
<protein>
    <submittedName>
        <fullName evidence="2">Uncharacterized protein</fullName>
    </submittedName>
</protein>
<feature type="region of interest" description="Disordered" evidence="1">
    <location>
        <begin position="30"/>
        <end position="76"/>
    </location>
</feature>
<comment type="caution">
    <text evidence="2">The sequence shown here is derived from an EMBL/GenBank/DDBJ whole genome shotgun (WGS) entry which is preliminary data.</text>
</comment>
<dbReference type="EMBL" id="LVLJ01003591">
    <property type="protein sequence ID" value="OAE20674.1"/>
    <property type="molecule type" value="Genomic_DNA"/>
</dbReference>
<feature type="compositionally biased region" description="Low complexity" evidence="1">
    <location>
        <begin position="30"/>
        <end position="42"/>
    </location>
</feature>
<sequence length="134" mass="14471">MKRIGAGMGCGLGNMQLCWLCTVMDDKSASVAAAAAHQPASSGRGRRMNHEMRQPDAMSKEMHGPAQKGNEMKRRGSLGFRKIRQAGRQAGRQAKDGKVDGNVVAPNGMVWKRSMESTKEPACGSILVDARERS</sequence>
<organism evidence="2 3">
    <name type="scientific">Marchantia polymorpha subsp. ruderalis</name>
    <dbReference type="NCBI Taxonomy" id="1480154"/>
    <lineage>
        <taxon>Eukaryota</taxon>
        <taxon>Viridiplantae</taxon>
        <taxon>Streptophyta</taxon>
        <taxon>Embryophyta</taxon>
        <taxon>Marchantiophyta</taxon>
        <taxon>Marchantiopsida</taxon>
        <taxon>Marchantiidae</taxon>
        <taxon>Marchantiales</taxon>
        <taxon>Marchantiaceae</taxon>
        <taxon>Marchantia</taxon>
    </lineage>
</organism>
<reference evidence="2" key="1">
    <citation type="submission" date="2016-03" db="EMBL/GenBank/DDBJ databases">
        <title>Mechanisms controlling the formation of the plant cell surface in tip-growing cells are functionally conserved among land plants.</title>
        <authorList>
            <person name="Honkanen S."/>
            <person name="Jones V.A."/>
            <person name="Morieri G."/>
            <person name="Champion C."/>
            <person name="Hetherington A.J."/>
            <person name="Kelly S."/>
            <person name="Saint-Marcoux D."/>
            <person name="Proust H."/>
            <person name="Prescott H."/>
            <person name="Dolan L."/>
        </authorList>
    </citation>
    <scope>NUCLEOTIDE SEQUENCE [LARGE SCALE GENOMIC DNA]</scope>
    <source>
        <tissue evidence="2">Whole gametophyte</tissue>
    </source>
</reference>
<keyword evidence="3" id="KW-1185">Reference proteome</keyword>
<dbReference type="Proteomes" id="UP000077202">
    <property type="component" value="Unassembled WGS sequence"/>
</dbReference>
<evidence type="ECO:0000313" key="3">
    <source>
        <dbReference type="Proteomes" id="UP000077202"/>
    </source>
</evidence>
<proteinExistence type="predicted"/>
<gene>
    <name evidence="2" type="ORF">AXG93_154s1480</name>
</gene>
<dbReference type="AlphaFoldDB" id="A0A176VID6"/>
<accession>A0A176VID6</accession>
<name>A0A176VID6_MARPO</name>
<evidence type="ECO:0000313" key="2">
    <source>
        <dbReference type="EMBL" id="OAE20674.1"/>
    </source>
</evidence>
<feature type="region of interest" description="Disordered" evidence="1">
    <location>
        <begin position="85"/>
        <end position="104"/>
    </location>
</feature>
<evidence type="ECO:0000256" key="1">
    <source>
        <dbReference type="SAM" id="MobiDB-lite"/>
    </source>
</evidence>